<evidence type="ECO:0000256" key="1">
    <source>
        <dbReference type="ARBA" id="ARBA00022679"/>
    </source>
</evidence>
<reference evidence="3 4" key="1">
    <citation type="submission" date="2016-05" db="EMBL/GenBank/DDBJ databases">
        <title>A degradative enzymes factory behind the ericoid mycorrhizal symbiosis.</title>
        <authorList>
            <consortium name="DOE Joint Genome Institute"/>
            <person name="Martino E."/>
            <person name="Morin E."/>
            <person name="Grelet G."/>
            <person name="Kuo A."/>
            <person name="Kohler A."/>
            <person name="Daghino S."/>
            <person name="Barry K."/>
            <person name="Choi C."/>
            <person name="Cichocki N."/>
            <person name="Clum A."/>
            <person name="Copeland A."/>
            <person name="Hainaut M."/>
            <person name="Haridas S."/>
            <person name="Labutti K."/>
            <person name="Lindquist E."/>
            <person name="Lipzen A."/>
            <person name="Khouja H.-R."/>
            <person name="Murat C."/>
            <person name="Ohm R."/>
            <person name="Olson A."/>
            <person name="Spatafora J."/>
            <person name="Veneault-Fourrey C."/>
            <person name="Henrissat B."/>
            <person name="Grigoriev I."/>
            <person name="Martin F."/>
            <person name="Perotto S."/>
        </authorList>
    </citation>
    <scope>NUCLEOTIDE SEQUENCE [LARGE SCALE GENOMIC DNA]</scope>
    <source>
        <strain evidence="3 4">UAMH 7357</strain>
    </source>
</reference>
<dbReference type="OrthoDB" id="47801at2759"/>
<keyword evidence="1" id="KW-0808">Transferase</keyword>
<protein>
    <recommendedName>
        <fullName evidence="5">UBC core domain-containing protein</fullName>
    </recommendedName>
</protein>
<evidence type="ECO:0000313" key="4">
    <source>
        <dbReference type="Proteomes" id="UP000235672"/>
    </source>
</evidence>
<dbReference type="SMART" id="SM00212">
    <property type="entry name" value="UBCc"/>
    <property type="match status" value="1"/>
</dbReference>
<dbReference type="Proteomes" id="UP000235672">
    <property type="component" value="Unassembled WGS sequence"/>
</dbReference>
<dbReference type="EMBL" id="KZ613526">
    <property type="protein sequence ID" value="PMD13926.1"/>
    <property type="molecule type" value="Genomic_DNA"/>
</dbReference>
<gene>
    <name evidence="3" type="ORF">NA56DRAFT_711562</name>
</gene>
<proteinExistence type="predicted"/>
<organism evidence="3 4">
    <name type="scientific">Hyaloscypha hepaticicola</name>
    <dbReference type="NCBI Taxonomy" id="2082293"/>
    <lineage>
        <taxon>Eukaryota</taxon>
        <taxon>Fungi</taxon>
        <taxon>Dikarya</taxon>
        <taxon>Ascomycota</taxon>
        <taxon>Pezizomycotina</taxon>
        <taxon>Leotiomycetes</taxon>
        <taxon>Helotiales</taxon>
        <taxon>Hyaloscyphaceae</taxon>
        <taxon>Hyaloscypha</taxon>
    </lineage>
</organism>
<accession>A0A2J6PJ50</accession>
<keyword evidence="4" id="KW-1185">Reference proteome</keyword>
<dbReference type="SUPFAM" id="SSF54495">
    <property type="entry name" value="UBC-like"/>
    <property type="match status" value="1"/>
</dbReference>
<evidence type="ECO:0008006" key="5">
    <source>
        <dbReference type="Google" id="ProtNLM"/>
    </source>
</evidence>
<dbReference type="InterPro" id="IPR016135">
    <property type="entry name" value="UBQ-conjugating_enzyme/RWD"/>
</dbReference>
<dbReference type="PANTHER" id="PTHR46116:SF39">
    <property type="entry name" value="BACULOVIRAL IAP REPEAT-CONTAINING PROTEIN 6"/>
    <property type="match status" value="1"/>
</dbReference>
<evidence type="ECO:0000313" key="3">
    <source>
        <dbReference type="EMBL" id="PMD13926.1"/>
    </source>
</evidence>
<evidence type="ECO:0000256" key="2">
    <source>
        <dbReference type="ARBA" id="ARBA00022786"/>
    </source>
</evidence>
<dbReference type="STRING" id="1745343.A0A2J6PJ50"/>
<keyword evidence="2" id="KW-0833">Ubl conjugation pathway</keyword>
<dbReference type="GO" id="GO:0016740">
    <property type="term" value="F:transferase activity"/>
    <property type="evidence" value="ECO:0007669"/>
    <property type="project" value="UniProtKB-KW"/>
</dbReference>
<dbReference type="Gene3D" id="3.10.110.10">
    <property type="entry name" value="Ubiquitin Conjugating Enzyme"/>
    <property type="match status" value="1"/>
</dbReference>
<dbReference type="AlphaFoldDB" id="A0A2J6PJ50"/>
<dbReference type="PANTHER" id="PTHR46116">
    <property type="entry name" value="(E3-INDEPENDENT) E2 UBIQUITIN-CONJUGATING ENZYME"/>
    <property type="match status" value="1"/>
</dbReference>
<sequence>MAVMGDITKGIQKMDLKAAGKSLDIDGHLRLLQQVHNRFKSLNCREPTCQARLSIGGATEHLKAWFPYAKGSQAMPLSAFLSSPWIEGYYYTEEPEVTISNCCENGKIFRIWVLLSAFDESELLFQKQTIESTPSSYHHQPAFKGTGTGYASGRAFTNRYQMWNPYAASDLSFPQLVGNDEMQDKVKTDVLQMLLPFLPSSNSKPVPELVALFRLSLLVDCAAVLLRNDSITDMAKRKNLYHALFAFLTTITKCRPLLDILLEQRPTKKRSPGLQALGEEANQKSFMIDASPEGLAPSLVSCGEKLKNMRTLLPTLQKTRLLGRRLSTDKTAPSALDAIAPPLKDVWVIYAEENRVTFTDDVLEGHLFQMDFRRSNESPRGRMAFLRKELATLISSMPPGIFLKVADKRPDVMKVMIIGVDGSPYAGRMFVYVYLDDDTPMKLSPHRYLWFVCISLLNTWPGAAEEQWQSNKSTLLSVFVSIQSMILGVSNPIENVPNYYKIIDKRTATQYRNRVQCITVLYAMLFWLEGDKAKKSVWKDISARYWLHNGKRVLDGVRQSLRSNTLLRNYNKNFDGPESSRAWGWGRRGVDLVARLEKAVGSLGTGTVMAPHLEPQRREVIKFAISSAQVVKPNLKAIAKAYYTTYSTVLRLRNDLLLEMGAAERCNIRATPGPKPDYNEEVIYFVAQLLDQDNELYQDEVVDEIYDVFDIKLSQTQISRIYKKMRLSHKRVDYVVSQ</sequence>
<name>A0A2J6PJ50_9HELO</name>